<gene>
    <name evidence="1" type="ORF">UFOPK2625_00997</name>
</gene>
<proteinExistence type="predicted"/>
<name>A0A6J6QG12_9ZZZZ</name>
<dbReference type="AlphaFoldDB" id="A0A6J6QG12"/>
<evidence type="ECO:0000313" key="1">
    <source>
        <dbReference type="EMBL" id="CAB4710740.1"/>
    </source>
</evidence>
<accession>A0A6J6QG12</accession>
<dbReference type="EMBL" id="CAEZXZ010000154">
    <property type="protein sequence ID" value="CAB4710740.1"/>
    <property type="molecule type" value="Genomic_DNA"/>
</dbReference>
<sequence>MVFVQGGHESLVLAESLNYLLSCHTKSLEQNADRLLALAVNANRHQILLIDLEFKPCTAARDQLGDVDIFVGGLIN</sequence>
<reference evidence="1" key="1">
    <citation type="submission" date="2020-05" db="EMBL/GenBank/DDBJ databases">
        <authorList>
            <person name="Chiriac C."/>
            <person name="Salcher M."/>
            <person name="Ghai R."/>
            <person name="Kavagutti S V."/>
        </authorList>
    </citation>
    <scope>NUCLEOTIDE SEQUENCE</scope>
</reference>
<organism evidence="1">
    <name type="scientific">freshwater metagenome</name>
    <dbReference type="NCBI Taxonomy" id="449393"/>
    <lineage>
        <taxon>unclassified sequences</taxon>
        <taxon>metagenomes</taxon>
        <taxon>ecological metagenomes</taxon>
    </lineage>
</organism>
<protein>
    <submittedName>
        <fullName evidence="1">Unannotated protein</fullName>
    </submittedName>
</protein>